<dbReference type="PANTHER" id="PTHR42836:SF1">
    <property type="entry name" value="7-CARBOXY-7-DEAZAGUANINE SYNTHASE"/>
    <property type="match status" value="1"/>
</dbReference>
<keyword evidence="3" id="KW-0479">Metal-binding</keyword>
<evidence type="ECO:0000256" key="3">
    <source>
        <dbReference type="ARBA" id="ARBA00022723"/>
    </source>
</evidence>
<evidence type="ECO:0000256" key="2">
    <source>
        <dbReference type="ARBA" id="ARBA00022691"/>
    </source>
</evidence>
<dbReference type="HAMAP" id="MF_00917">
    <property type="entry name" value="QueE"/>
    <property type="match status" value="1"/>
</dbReference>
<dbReference type="PROSITE" id="PS51918">
    <property type="entry name" value="RADICAL_SAM"/>
    <property type="match status" value="1"/>
</dbReference>
<evidence type="ECO:0000256" key="4">
    <source>
        <dbReference type="ARBA" id="ARBA00022842"/>
    </source>
</evidence>
<evidence type="ECO:0000256" key="7">
    <source>
        <dbReference type="ARBA" id="ARBA00023239"/>
    </source>
</evidence>
<dbReference type="GO" id="GO:0046872">
    <property type="term" value="F:metal ion binding"/>
    <property type="evidence" value="ECO:0007669"/>
    <property type="project" value="UniProtKB-KW"/>
</dbReference>
<keyword evidence="1" id="KW-0004">4Fe-4S</keyword>
<evidence type="ECO:0000259" key="8">
    <source>
        <dbReference type="PROSITE" id="PS51918"/>
    </source>
</evidence>
<proteinExistence type="inferred from homology"/>
<keyword evidence="5" id="KW-0408">Iron</keyword>
<dbReference type="SUPFAM" id="SSF102114">
    <property type="entry name" value="Radical SAM enzymes"/>
    <property type="match status" value="1"/>
</dbReference>
<keyword evidence="7" id="KW-0456">Lyase</keyword>
<accession>A0A8S5MM55</accession>
<organism evidence="9">
    <name type="scientific">Siphoviridae sp. ctxc31</name>
    <dbReference type="NCBI Taxonomy" id="2826520"/>
    <lineage>
        <taxon>Viruses</taxon>
        <taxon>Duplodnaviria</taxon>
        <taxon>Heunggongvirae</taxon>
        <taxon>Uroviricota</taxon>
        <taxon>Caudoviricetes</taxon>
    </lineage>
</organism>
<reference evidence="9" key="1">
    <citation type="journal article" date="2021" name="Proc. Natl. Acad. Sci. U.S.A.">
        <title>A Catalog of Tens of Thousands of Viruses from Human Metagenomes Reveals Hidden Associations with Chronic Diseases.</title>
        <authorList>
            <person name="Tisza M.J."/>
            <person name="Buck C.B."/>
        </authorList>
    </citation>
    <scope>NUCLEOTIDE SEQUENCE</scope>
    <source>
        <strain evidence="9">Ctxc31</strain>
    </source>
</reference>
<name>A0A8S5MM55_9CAUD</name>
<evidence type="ECO:0000256" key="1">
    <source>
        <dbReference type="ARBA" id="ARBA00022485"/>
    </source>
</evidence>
<sequence>MLDLEKIQIIDLFPSIQGEGFLMGKRHIFIRVSGCNLKCKFKNSICDTAYSSYKPEKGKFTLDQVTDLVQSDSATHICLTGGEVCLYPDMITWVKQAFPHHHLTIETNGTIFPGNQIAQQVDLVSISPKMLSSIDPQDQLKERRSIWINRSHETIASWILYGKQTQLKYVVADEEDVKEAIKHIELIEKELKIRINRDEVYLMPAGASFDELCKTRPIVGELAMQYGFSLTDRIQFNFFGNKREA</sequence>
<dbReference type="InterPro" id="IPR058240">
    <property type="entry name" value="rSAM_sf"/>
</dbReference>
<evidence type="ECO:0000313" key="9">
    <source>
        <dbReference type="EMBL" id="DAD83461.1"/>
    </source>
</evidence>
<dbReference type="PANTHER" id="PTHR42836">
    <property type="entry name" value="7-CARBOXY-7-DEAZAGUANINE SYNTHASE"/>
    <property type="match status" value="1"/>
</dbReference>
<dbReference type="InterPro" id="IPR007197">
    <property type="entry name" value="rSAM"/>
</dbReference>
<keyword evidence="2" id="KW-0949">S-adenosyl-L-methionine</keyword>
<dbReference type="InterPro" id="IPR013785">
    <property type="entry name" value="Aldolase_TIM"/>
</dbReference>
<dbReference type="GO" id="GO:0051539">
    <property type="term" value="F:4 iron, 4 sulfur cluster binding"/>
    <property type="evidence" value="ECO:0007669"/>
    <property type="project" value="UniProtKB-KW"/>
</dbReference>
<dbReference type="SFLD" id="SFLDS00029">
    <property type="entry name" value="Radical_SAM"/>
    <property type="match status" value="1"/>
</dbReference>
<evidence type="ECO:0000256" key="6">
    <source>
        <dbReference type="ARBA" id="ARBA00023014"/>
    </source>
</evidence>
<keyword evidence="4" id="KW-0460">Magnesium</keyword>
<dbReference type="InterPro" id="IPR024924">
    <property type="entry name" value="7-CO-7-deazaguanine_synth-like"/>
</dbReference>
<feature type="domain" description="Radical SAM core" evidence="8">
    <location>
        <begin position="22"/>
        <end position="233"/>
    </location>
</feature>
<keyword evidence="6" id="KW-0411">Iron-sulfur</keyword>
<dbReference type="EMBL" id="BK014938">
    <property type="protein sequence ID" value="DAD83461.1"/>
    <property type="molecule type" value="Genomic_DNA"/>
</dbReference>
<dbReference type="Pfam" id="PF13353">
    <property type="entry name" value="Fer4_12"/>
    <property type="match status" value="1"/>
</dbReference>
<dbReference type="Gene3D" id="3.20.20.70">
    <property type="entry name" value="Aldolase class I"/>
    <property type="match status" value="1"/>
</dbReference>
<protein>
    <submittedName>
        <fullName evidence="9">Organic radical activating enzyme</fullName>
    </submittedName>
</protein>
<dbReference type="GO" id="GO:0016829">
    <property type="term" value="F:lyase activity"/>
    <property type="evidence" value="ECO:0007669"/>
    <property type="project" value="UniProtKB-KW"/>
</dbReference>
<evidence type="ECO:0000256" key="5">
    <source>
        <dbReference type="ARBA" id="ARBA00023004"/>
    </source>
</evidence>